<dbReference type="EMBL" id="SJPQ01000002">
    <property type="protein sequence ID" value="TWT88556.1"/>
    <property type="molecule type" value="Genomic_DNA"/>
</dbReference>
<organism evidence="2 3">
    <name type="scientific">Pseudobythopirellula maris</name>
    <dbReference type="NCBI Taxonomy" id="2527991"/>
    <lineage>
        <taxon>Bacteria</taxon>
        <taxon>Pseudomonadati</taxon>
        <taxon>Planctomycetota</taxon>
        <taxon>Planctomycetia</taxon>
        <taxon>Pirellulales</taxon>
        <taxon>Lacipirellulaceae</taxon>
        <taxon>Pseudobythopirellula</taxon>
    </lineage>
</organism>
<keyword evidence="3" id="KW-1185">Reference proteome</keyword>
<proteinExistence type="predicted"/>
<dbReference type="OrthoDB" id="289377at2"/>
<feature type="compositionally biased region" description="Polar residues" evidence="1">
    <location>
        <begin position="35"/>
        <end position="49"/>
    </location>
</feature>
<accession>A0A5C5ZN76</accession>
<dbReference type="Proteomes" id="UP000315440">
    <property type="component" value="Unassembled WGS sequence"/>
</dbReference>
<evidence type="ECO:0000313" key="2">
    <source>
        <dbReference type="EMBL" id="TWT88556.1"/>
    </source>
</evidence>
<feature type="compositionally biased region" description="Basic and acidic residues" evidence="1">
    <location>
        <begin position="1"/>
        <end position="13"/>
    </location>
</feature>
<protein>
    <submittedName>
        <fullName evidence="2">Uncharacterized protein</fullName>
    </submittedName>
</protein>
<evidence type="ECO:0000256" key="1">
    <source>
        <dbReference type="SAM" id="MobiDB-lite"/>
    </source>
</evidence>
<comment type="caution">
    <text evidence="2">The sequence shown here is derived from an EMBL/GenBank/DDBJ whole genome shotgun (WGS) entry which is preliminary data.</text>
</comment>
<sequence length="61" mass="7267">MSHEKSYEYDNDQHAYGADRFNNSGENRPSKSRRSAQTSRRAKSPQSVNGLHRRRRRKMSW</sequence>
<name>A0A5C5ZN76_9BACT</name>
<reference evidence="2 3" key="1">
    <citation type="submission" date="2019-02" db="EMBL/GenBank/DDBJ databases">
        <title>Deep-cultivation of Planctomycetes and their phenomic and genomic characterization uncovers novel biology.</title>
        <authorList>
            <person name="Wiegand S."/>
            <person name="Jogler M."/>
            <person name="Boedeker C."/>
            <person name="Pinto D."/>
            <person name="Vollmers J."/>
            <person name="Rivas-Marin E."/>
            <person name="Kohn T."/>
            <person name="Peeters S.H."/>
            <person name="Heuer A."/>
            <person name="Rast P."/>
            <person name="Oberbeckmann S."/>
            <person name="Bunk B."/>
            <person name="Jeske O."/>
            <person name="Meyerdierks A."/>
            <person name="Storesund J.E."/>
            <person name="Kallscheuer N."/>
            <person name="Luecker S."/>
            <person name="Lage O.M."/>
            <person name="Pohl T."/>
            <person name="Merkel B.J."/>
            <person name="Hornburger P."/>
            <person name="Mueller R.-W."/>
            <person name="Bruemmer F."/>
            <person name="Labrenz M."/>
            <person name="Spormann A.M."/>
            <person name="Op Den Camp H."/>
            <person name="Overmann J."/>
            <person name="Amann R."/>
            <person name="Jetten M.S.M."/>
            <person name="Mascher T."/>
            <person name="Medema M.H."/>
            <person name="Devos D.P."/>
            <person name="Kaster A.-K."/>
            <person name="Ovreas L."/>
            <person name="Rohde M."/>
            <person name="Galperin M.Y."/>
            <person name="Jogler C."/>
        </authorList>
    </citation>
    <scope>NUCLEOTIDE SEQUENCE [LARGE SCALE GENOMIC DNA]</scope>
    <source>
        <strain evidence="2 3">Mal64</strain>
    </source>
</reference>
<feature type="region of interest" description="Disordered" evidence="1">
    <location>
        <begin position="1"/>
        <end position="61"/>
    </location>
</feature>
<dbReference type="RefSeq" id="WP_146399715.1">
    <property type="nucleotide sequence ID" value="NZ_SJPQ01000002.1"/>
</dbReference>
<evidence type="ECO:0000313" key="3">
    <source>
        <dbReference type="Proteomes" id="UP000315440"/>
    </source>
</evidence>
<dbReference type="AlphaFoldDB" id="A0A5C5ZN76"/>
<feature type="compositionally biased region" description="Basic residues" evidence="1">
    <location>
        <begin position="51"/>
        <end position="61"/>
    </location>
</feature>
<gene>
    <name evidence="2" type="ORF">Mal64_20400</name>
</gene>